<keyword evidence="1" id="KW-1133">Transmembrane helix</keyword>
<dbReference type="AlphaFoldDB" id="A0A6C0IM79"/>
<feature type="transmembrane region" description="Helical" evidence="1">
    <location>
        <begin position="248"/>
        <end position="269"/>
    </location>
</feature>
<name>A0A6C0IM79_9ZZZZ</name>
<accession>A0A6C0IM79</accession>
<sequence>MEQNKNCYYYQTIHNNNGLFDKCLDATYIIHLENNGRLNHIHNQLTKFSPSSVVHILFNKGFKNCNKILPIQDTKCDLFDAFLQIFRHSQENNYKNILILEDDFHFSEKVNEDEIIVDICNFINYKNKQNEKFLYKFGSLPSIKSFFNNHHLNLISLATHSTIYSNNLIKYVLEKHDPDYSDHWDKYLNLLIFENVYTYSYKIPLCYQLFPITENRKIWTKSPFQMYMVNLIFGWLKLDTQYEPGFTYIYNFSTFFTIFVFVLLFWILFKSFIFINKIKSKISYKIGYKNKYLQIL</sequence>
<dbReference type="EMBL" id="MN740214">
    <property type="protein sequence ID" value="QHT94092.1"/>
    <property type="molecule type" value="Genomic_DNA"/>
</dbReference>
<evidence type="ECO:0000313" key="2">
    <source>
        <dbReference type="EMBL" id="QHT94092.1"/>
    </source>
</evidence>
<reference evidence="2" key="1">
    <citation type="journal article" date="2020" name="Nature">
        <title>Giant virus diversity and host interactions through global metagenomics.</title>
        <authorList>
            <person name="Schulz F."/>
            <person name="Roux S."/>
            <person name="Paez-Espino D."/>
            <person name="Jungbluth S."/>
            <person name="Walsh D.A."/>
            <person name="Denef V.J."/>
            <person name="McMahon K.D."/>
            <person name="Konstantinidis K.T."/>
            <person name="Eloe-Fadrosh E.A."/>
            <person name="Kyrpides N.C."/>
            <person name="Woyke T."/>
        </authorList>
    </citation>
    <scope>NUCLEOTIDE SEQUENCE</scope>
    <source>
        <strain evidence="2">GVMAG-M-3300024258-14</strain>
    </source>
</reference>
<evidence type="ECO:0000256" key="1">
    <source>
        <dbReference type="SAM" id="Phobius"/>
    </source>
</evidence>
<organism evidence="2">
    <name type="scientific">viral metagenome</name>
    <dbReference type="NCBI Taxonomy" id="1070528"/>
    <lineage>
        <taxon>unclassified sequences</taxon>
        <taxon>metagenomes</taxon>
        <taxon>organismal metagenomes</taxon>
    </lineage>
</organism>
<keyword evidence="1" id="KW-0812">Transmembrane</keyword>
<proteinExistence type="predicted"/>
<protein>
    <submittedName>
        <fullName evidence="2">Uncharacterized protein</fullName>
    </submittedName>
</protein>
<keyword evidence="1" id="KW-0472">Membrane</keyword>